<dbReference type="SUPFAM" id="SSF69279">
    <property type="entry name" value="Phage tail proteins"/>
    <property type="match status" value="1"/>
</dbReference>
<reference evidence="1" key="1">
    <citation type="journal article" date="2021" name="Proc. Natl. Acad. Sci. U.S.A.">
        <title>A Catalog of Tens of Thousands of Viruses from Human Metagenomes Reveals Hidden Associations with Chronic Diseases.</title>
        <authorList>
            <person name="Tisza M.J."/>
            <person name="Buck C.B."/>
        </authorList>
    </citation>
    <scope>NUCLEOTIDE SEQUENCE</scope>
    <source>
        <strain evidence="1">CtStS16</strain>
    </source>
</reference>
<name>A0A8S5QQ47_9CAUD</name>
<dbReference type="EMBL" id="BK015708">
    <property type="protein sequence ID" value="DAE21122.1"/>
    <property type="molecule type" value="Genomic_DNA"/>
</dbReference>
<protein>
    <submittedName>
        <fullName evidence="1">Tail protein</fullName>
    </submittedName>
</protein>
<organism evidence="1">
    <name type="scientific">Myoviridae sp. ctStS16</name>
    <dbReference type="NCBI Taxonomy" id="2826654"/>
    <lineage>
        <taxon>Viruses</taxon>
        <taxon>Duplodnaviria</taxon>
        <taxon>Heunggongvirae</taxon>
        <taxon>Uroviricota</taxon>
        <taxon>Caudoviricetes</taxon>
    </lineage>
</organism>
<accession>A0A8S5QQ47</accession>
<sequence>MYTLDFEVKIGEFYLGMVDSITIHKSVELLADTCEIVLPAARLNKALEIEEQIKRGDEVSVSIGYKEVGIKEEFKGYLQRISTDGGSIKLFCEDDLFQFRKDLPNEELKKISLSDLLSKVVKGIGKNYKVNCSYTWVYDKFVIRDATGYDVLKKVQEECGADIYLKDGVLHIHPPGEVVGKERFYDFAVNIEEAELSFKRAEDKKVKVVVKAIMPDGKVKEIEVGSTGGEKVEVKCHASDTASMKARGEAEVKRRTFDGYDGSITTWLIPECNPGDTASIHDGDYTYKDGTYFVRSVTTEFSEGGGKRKVELGYRLS</sequence>
<proteinExistence type="predicted"/>
<evidence type="ECO:0000313" key="1">
    <source>
        <dbReference type="EMBL" id="DAE21122.1"/>
    </source>
</evidence>